<dbReference type="GO" id="GO:0005979">
    <property type="term" value="P:regulation of glycogen biosynthetic process"/>
    <property type="evidence" value="ECO:0007669"/>
    <property type="project" value="TreeGrafter"/>
</dbReference>
<dbReference type="AlphaFoldDB" id="A0A9Q1FLH6"/>
<comment type="caution">
    <text evidence="3">The sequence shown here is derived from an EMBL/GenBank/DDBJ whole genome shotgun (WGS) entry which is preliminary data.</text>
</comment>
<dbReference type="PANTHER" id="PTHR12307">
    <property type="entry name" value="PROTEIN PHOSPHATASE 1 REGULATORY SUBUNIT"/>
    <property type="match status" value="1"/>
</dbReference>
<dbReference type="PROSITE" id="PS51159">
    <property type="entry name" value="CBM21"/>
    <property type="match status" value="1"/>
</dbReference>
<dbReference type="OrthoDB" id="1881at2759"/>
<accession>A0A9Q1FLH6</accession>
<dbReference type="GO" id="GO:0008157">
    <property type="term" value="F:protein phosphatase 1 binding"/>
    <property type="evidence" value="ECO:0007669"/>
    <property type="project" value="TreeGrafter"/>
</dbReference>
<dbReference type="InterPro" id="IPR005036">
    <property type="entry name" value="CBM21_dom"/>
</dbReference>
<dbReference type="InterPro" id="IPR050782">
    <property type="entry name" value="PP1_regulatory_subunit_3"/>
</dbReference>
<protein>
    <recommendedName>
        <fullName evidence="2">CBM21 domain-containing protein</fullName>
    </recommendedName>
</protein>
<feature type="region of interest" description="Disordered" evidence="1">
    <location>
        <begin position="46"/>
        <end position="97"/>
    </location>
</feature>
<gene>
    <name evidence="3" type="ORF">SKAU_G00174070</name>
</gene>
<evidence type="ECO:0000313" key="3">
    <source>
        <dbReference type="EMBL" id="KAJ8360882.1"/>
    </source>
</evidence>
<reference evidence="3" key="1">
    <citation type="journal article" date="2023" name="Science">
        <title>Genome structures resolve the early diversification of teleost fishes.</title>
        <authorList>
            <person name="Parey E."/>
            <person name="Louis A."/>
            <person name="Montfort J."/>
            <person name="Bouchez O."/>
            <person name="Roques C."/>
            <person name="Iampietro C."/>
            <person name="Lluch J."/>
            <person name="Castinel A."/>
            <person name="Donnadieu C."/>
            <person name="Desvignes T."/>
            <person name="Floi Bucao C."/>
            <person name="Jouanno E."/>
            <person name="Wen M."/>
            <person name="Mejri S."/>
            <person name="Dirks R."/>
            <person name="Jansen H."/>
            <person name="Henkel C."/>
            <person name="Chen W.J."/>
            <person name="Zahm M."/>
            <person name="Cabau C."/>
            <person name="Klopp C."/>
            <person name="Thompson A.W."/>
            <person name="Robinson-Rechavi M."/>
            <person name="Braasch I."/>
            <person name="Lecointre G."/>
            <person name="Bobe J."/>
            <person name="Postlethwait J.H."/>
            <person name="Berthelot C."/>
            <person name="Roest Crollius H."/>
            <person name="Guiguen Y."/>
        </authorList>
    </citation>
    <scope>NUCLEOTIDE SEQUENCE</scope>
    <source>
        <strain evidence="3">WJC10195</strain>
    </source>
</reference>
<keyword evidence="4" id="KW-1185">Reference proteome</keyword>
<proteinExistence type="predicted"/>
<dbReference type="GO" id="GO:2001069">
    <property type="term" value="F:glycogen binding"/>
    <property type="evidence" value="ECO:0007669"/>
    <property type="project" value="TreeGrafter"/>
</dbReference>
<dbReference type="Gene3D" id="2.60.40.2440">
    <property type="entry name" value="Carbohydrate binding type-21 domain"/>
    <property type="match status" value="1"/>
</dbReference>
<evidence type="ECO:0000256" key="1">
    <source>
        <dbReference type="SAM" id="MobiDB-lite"/>
    </source>
</evidence>
<dbReference type="GO" id="GO:0000164">
    <property type="term" value="C:protein phosphatase type 1 complex"/>
    <property type="evidence" value="ECO:0007669"/>
    <property type="project" value="TreeGrafter"/>
</dbReference>
<dbReference type="EMBL" id="JAINUF010000005">
    <property type="protein sequence ID" value="KAJ8360882.1"/>
    <property type="molecule type" value="Genomic_DNA"/>
</dbReference>
<dbReference type="PANTHER" id="PTHR12307:SF4">
    <property type="entry name" value="PROTEIN PHOSPHATASE 1 REGULATORY SUBUNIT 3D"/>
    <property type="match status" value="1"/>
</dbReference>
<organism evidence="3 4">
    <name type="scientific">Synaphobranchus kaupii</name>
    <name type="common">Kaup's arrowtooth eel</name>
    <dbReference type="NCBI Taxonomy" id="118154"/>
    <lineage>
        <taxon>Eukaryota</taxon>
        <taxon>Metazoa</taxon>
        <taxon>Chordata</taxon>
        <taxon>Craniata</taxon>
        <taxon>Vertebrata</taxon>
        <taxon>Euteleostomi</taxon>
        <taxon>Actinopterygii</taxon>
        <taxon>Neopterygii</taxon>
        <taxon>Teleostei</taxon>
        <taxon>Anguilliformes</taxon>
        <taxon>Synaphobranchidae</taxon>
        <taxon>Synaphobranchus</taxon>
    </lineage>
</organism>
<dbReference type="Pfam" id="PF03370">
    <property type="entry name" value="CBM_21"/>
    <property type="match status" value="1"/>
</dbReference>
<name>A0A9Q1FLH6_SYNKA</name>
<evidence type="ECO:0000313" key="4">
    <source>
        <dbReference type="Proteomes" id="UP001152622"/>
    </source>
</evidence>
<sequence length="231" mass="26154">MAKGGGWWQEKSLPGKCGIELAMATGFNTVSRPPVTIRLGEILKPEPERKPVKIRPPSPRTPPPKETVFGRSLSCEPTPKPIIRRRTQSLPSTRERRRNSSRLQVCLERVLCSELGITGTAQVLNLALEKEVTVHYSFTNWRSKADSQANWVSSVLRDRVAGEPDSDIFRFRLPVPPFILQPGAVLEFAICFQVRGSEFWDNNNGHNYKLTCHSYKLTVPRECEDSMVHFI</sequence>
<feature type="compositionally biased region" description="Pro residues" evidence="1">
    <location>
        <begin position="54"/>
        <end position="65"/>
    </location>
</feature>
<dbReference type="Proteomes" id="UP001152622">
    <property type="component" value="Chromosome 5"/>
</dbReference>
<feature type="domain" description="CBM21" evidence="2">
    <location>
        <begin position="95"/>
        <end position="211"/>
    </location>
</feature>
<dbReference type="InterPro" id="IPR038175">
    <property type="entry name" value="CBM21_dom_sf"/>
</dbReference>
<evidence type="ECO:0000259" key="2">
    <source>
        <dbReference type="PROSITE" id="PS51159"/>
    </source>
</evidence>